<evidence type="ECO:0000313" key="3">
    <source>
        <dbReference type="Proteomes" id="UP001431783"/>
    </source>
</evidence>
<keyword evidence="3" id="KW-1185">Reference proteome</keyword>
<dbReference type="EMBL" id="JARQZJ010000053">
    <property type="protein sequence ID" value="KAK9878682.1"/>
    <property type="molecule type" value="Genomic_DNA"/>
</dbReference>
<sequence length="160" mass="19080">MGFYEDVEKKYGLETTQNLKKWRANNTKLAAARNRRIFLLECKRQGLVPKHMALNIESITTLFNNENKWLNGKIREFNEKTVRKILNMEIIQVNCKITRLESANKQIQDKVHTLQEMHKYMRRSNISYNEKFHKIKLINKKKIETLSCGRGKNEVKNQDR</sequence>
<organism evidence="2 3">
    <name type="scientific">Henosepilachna vigintioctopunctata</name>
    <dbReference type="NCBI Taxonomy" id="420089"/>
    <lineage>
        <taxon>Eukaryota</taxon>
        <taxon>Metazoa</taxon>
        <taxon>Ecdysozoa</taxon>
        <taxon>Arthropoda</taxon>
        <taxon>Hexapoda</taxon>
        <taxon>Insecta</taxon>
        <taxon>Pterygota</taxon>
        <taxon>Neoptera</taxon>
        <taxon>Endopterygota</taxon>
        <taxon>Coleoptera</taxon>
        <taxon>Polyphaga</taxon>
        <taxon>Cucujiformia</taxon>
        <taxon>Coccinelloidea</taxon>
        <taxon>Coccinellidae</taxon>
        <taxon>Epilachninae</taxon>
        <taxon>Epilachnini</taxon>
        <taxon>Henosepilachna</taxon>
    </lineage>
</organism>
<comment type="caution">
    <text evidence="2">The sequence shown here is derived from an EMBL/GenBank/DDBJ whole genome shotgun (WGS) entry which is preliminary data.</text>
</comment>
<name>A0AAW1U4N5_9CUCU</name>
<dbReference type="AlphaFoldDB" id="A0AAW1U4N5"/>
<evidence type="ECO:0000256" key="1">
    <source>
        <dbReference type="SAM" id="Coils"/>
    </source>
</evidence>
<keyword evidence="1" id="KW-0175">Coiled coil</keyword>
<protein>
    <submittedName>
        <fullName evidence="2">Uncharacterized protein</fullName>
    </submittedName>
</protein>
<evidence type="ECO:0000313" key="2">
    <source>
        <dbReference type="EMBL" id="KAK9878682.1"/>
    </source>
</evidence>
<proteinExistence type="predicted"/>
<feature type="coiled-coil region" evidence="1">
    <location>
        <begin position="90"/>
        <end position="117"/>
    </location>
</feature>
<gene>
    <name evidence="2" type="ORF">WA026_023279</name>
</gene>
<dbReference type="Proteomes" id="UP001431783">
    <property type="component" value="Unassembled WGS sequence"/>
</dbReference>
<accession>A0AAW1U4N5</accession>
<reference evidence="2 3" key="1">
    <citation type="submission" date="2023-03" db="EMBL/GenBank/DDBJ databases">
        <title>Genome insight into feeding habits of ladybird beetles.</title>
        <authorList>
            <person name="Li H.-S."/>
            <person name="Huang Y.-H."/>
            <person name="Pang H."/>
        </authorList>
    </citation>
    <scope>NUCLEOTIDE SEQUENCE [LARGE SCALE GENOMIC DNA]</scope>
    <source>
        <strain evidence="2">SYSU_2023b</strain>
        <tissue evidence="2">Whole body</tissue>
    </source>
</reference>